<proteinExistence type="predicted"/>
<accession>A0A0B2BML5</accession>
<reference evidence="3 4" key="1">
    <citation type="submission" date="2017-11" db="EMBL/GenBank/DDBJ databases">
        <title>Genomic Encyclopedia of Archaeal and Bacterial Type Strains, Phase II (KMG-II): From Individual Species to Whole Genera.</title>
        <authorList>
            <person name="Goeker M."/>
        </authorList>
    </citation>
    <scope>NUCLEOTIDE SEQUENCE [LARGE SCALE GENOMIC DNA]</scope>
    <source>
        <strain evidence="3 4">DSM 27763</strain>
    </source>
</reference>
<evidence type="ECO:0000313" key="3">
    <source>
        <dbReference type="EMBL" id="PJJ56906.1"/>
    </source>
</evidence>
<evidence type="ECO:0000256" key="1">
    <source>
        <dbReference type="SAM" id="MobiDB-lite"/>
    </source>
</evidence>
<feature type="compositionally biased region" description="Basic and acidic residues" evidence="1">
    <location>
        <begin position="338"/>
        <end position="351"/>
    </location>
</feature>
<dbReference type="OrthoDB" id="3218604at2"/>
<evidence type="ECO:0000313" key="4">
    <source>
        <dbReference type="Proteomes" id="UP000230842"/>
    </source>
</evidence>
<name>A0A0B2BML5_9ACTN</name>
<feature type="region of interest" description="Disordered" evidence="1">
    <location>
        <begin position="49"/>
        <end position="150"/>
    </location>
</feature>
<gene>
    <name evidence="3" type="ORF">CLV56_1122</name>
</gene>
<dbReference type="Proteomes" id="UP000230842">
    <property type="component" value="Unassembled WGS sequence"/>
</dbReference>
<feature type="compositionally biased region" description="Acidic residues" evidence="1">
    <location>
        <begin position="93"/>
        <end position="117"/>
    </location>
</feature>
<dbReference type="RefSeq" id="WP_039342966.1">
    <property type="nucleotide sequence ID" value="NZ_PGEZ01000001.1"/>
</dbReference>
<dbReference type="EMBL" id="PGEZ01000001">
    <property type="protein sequence ID" value="PJJ56906.1"/>
    <property type="molecule type" value="Genomic_DNA"/>
</dbReference>
<feature type="compositionally biased region" description="Basic residues" evidence="1">
    <location>
        <begin position="139"/>
        <end position="150"/>
    </location>
</feature>
<feature type="region of interest" description="Disordered" evidence="1">
    <location>
        <begin position="207"/>
        <end position="251"/>
    </location>
</feature>
<feature type="region of interest" description="Disordered" evidence="1">
    <location>
        <begin position="327"/>
        <end position="351"/>
    </location>
</feature>
<protein>
    <submittedName>
        <fullName evidence="3">Uncharacterized protein</fullName>
    </submittedName>
</protein>
<dbReference type="AlphaFoldDB" id="A0A0B2BML5"/>
<sequence>MGTGLIFAAVIAVWVAYGVPLALRRHEEATRDGSITTFSHALRVLTHRRDDEADDGADAPASASRSLAVERVQDQPAPPVTDETAEADSGAPDADESEPEAADEAVAEEGDESDAPDSTEGSDAARAPVASTATTTPRPRPRNRAAARRAARRRRRVLGVLLLATLVVGVLAGTGVLLPWSVAIPSGLVVAWLVLCRVMVRQERGITARPRAGRPAQKPRSRTPSSKRPPSKKPVAKQPKARRPGTAALAVDPDDEATVVLSGQIGDIEPPRKNVMEEQPLREGDLDQQIVDAVAVTTTTGTTLWDPVPVTLPTYVTKPAARTVRTVEFTSSDESSDDRDAAREARRAVGD</sequence>
<keyword evidence="2" id="KW-1133">Transmembrane helix</keyword>
<feature type="transmembrane region" description="Helical" evidence="2">
    <location>
        <begin position="157"/>
        <end position="176"/>
    </location>
</feature>
<comment type="caution">
    <text evidence="3">The sequence shown here is derived from an EMBL/GenBank/DDBJ whole genome shotgun (WGS) entry which is preliminary data.</text>
</comment>
<keyword evidence="2" id="KW-0472">Membrane</keyword>
<keyword evidence="2" id="KW-0812">Transmembrane</keyword>
<feature type="transmembrane region" description="Helical" evidence="2">
    <location>
        <begin position="182"/>
        <end position="200"/>
    </location>
</feature>
<feature type="compositionally biased region" description="Low complexity" evidence="1">
    <location>
        <begin position="124"/>
        <end position="137"/>
    </location>
</feature>
<feature type="transmembrane region" description="Helical" evidence="2">
    <location>
        <begin position="6"/>
        <end position="23"/>
    </location>
</feature>
<keyword evidence="4" id="KW-1185">Reference proteome</keyword>
<feature type="compositionally biased region" description="Basic residues" evidence="1">
    <location>
        <begin position="229"/>
        <end position="243"/>
    </location>
</feature>
<organism evidence="3 4">
    <name type="scientific">Mumia flava</name>
    <dbReference type="NCBI Taxonomy" id="1348852"/>
    <lineage>
        <taxon>Bacteria</taxon>
        <taxon>Bacillati</taxon>
        <taxon>Actinomycetota</taxon>
        <taxon>Actinomycetes</taxon>
        <taxon>Propionibacteriales</taxon>
        <taxon>Nocardioidaceae</taxon>
        <taxon>Mumia</taxon>
    </lineage>
</organism>
<evidence type="ECO:0000256" key="2">
    <source>
        <dbReference type="SAM" id="Phobius"/>
    </source>
</evidence>